<comment type="caution">
    <text evidence="4">The sequence shown here is derived from an EMBL/GenBank/DDBJ whole genome shotgun (WGS) entry which is preliminary data.</text>
</comment>
<dbReference type="Gene3D" id="2.60.200.20">
    <property type="match status" value="1"/>
</dbReference>
<dbReference type="PANTHER" id="PTHR43081">
    <property type="entry name" value="ADENYLATE CYCLASE, TERMINAL-DIFFERENTIATION SPECIFIC-RELATED"/>
    <property type="match status" value="1"/>
</dbReference>
<comment type="similarity">
    <text evidence="1">Belongs to the adenylyl cyclase class-3 family.</text>
</comment>
<evidence type="ECO:0000256" key="1">
    <source>
        <dbReference type="ARBA" id="ARBA00005381"/>
    </source>
</evidence>
<dbReference type="CDD" id="cd00060">
    <property type="entry name" value="FHA"/>
    <property type="match status" value="1"/>
</dbReference>
<keyword evidence="4" id="KW-0456">Lyase</keyword>
<dbReference type="Pfam" id="PF00498">
    <property type="entry name" value="FHA"/>
    <property type="match status" value="1"/>
</dbReference>
<dbReference type="CDD" id="cd07302">
    <property type="entry name" value="CHD"/>
    <property type="match status" value="1"/>
</dbReference>
<reference evidence="4 5" key="1">
    <citation type="journal article" date="2020" name="Sci. Rep.">
        <title>A novel cyanobacterial geosmin producer, revising GeoA distribution and dispersion patterns in Bacteria.</title>
        <authorList>
            <person name="Churro C."/>
            <person name="Semedo-Aguiar A.P."/>
            <person name="Silva A.D."/>
            <person name="Pereira-Leal J.B."/>
            <person name="Leite R.B."/>
        </authorList>
    </citation>
    <scope>NUCLEOTIDE SEQUENCE [LARGE SCALE GENOMIC DNA]</scope>
    <source>
        <strain evidence="4 5">IPMA8</strain>
    </source>
</reference>
<dbReference type="GO" id="GO:0004016">
    <property type="term" value="F:adenylate cyclase activity"/>
    <property type="evidence" value="ECO:0007669"/>
    <property type="project" value="UniProtKB-EC"/>
</dbReference>
<feature type="domain" description="Guanylate cyclase" evidence="3">
    <location>
        <begin position="131"/>
        <end position="263"/>
    </location>
</feature>
<organism evidence="4 5">
    <name type="scientific">Microcoleus asticus IPMA8</name>
    <dbReference type="NCBI Taxonomy" id="2563858"/>
    <lineage>
        <taxon>Bacteria</taxon>
        <taxon>Bacillati</taxon>
        <taxon>Cyanobacteriota</taxon>
        <taxon>Cyanophyceae</taxon>
        <taxon>Oscillatoriophycideae</taxon>
        <taxon>Oscillatoriales</taxon>
        <taxon>Microcoleaceae</taxon>
        <taxon>Microcoleus</taxon>
        <taxon>Microcoleus asticus</taxon>
    </lineage>
</organism>
<dbReference type="SUPFAM" id="SSF55073">
    <property type="entry name" value="Nucleotide cyclase"/>
    <property type="match status" value="1"/>
</dbReference>
<sequence>MTLQANPHLVLRTEKSGNRYLPLSGSNCWTVGRSDDNNFVLTDRWISRNHAMLQQMETGEFYLIDLGSRNGSFVNGRRVSIPVTLRNGDRIIFGQTELDFYNPTGGHRIEPIHDTDSDDFTATLTVRSLISVMVMDIRDFTILTRQLDETLLSEVIGSWFRKAGLIIREHGSWVDKYIGDAIMAVWFHKTSGVSSEEMMRICQALSELHQATDELSSRYPLPFPLRVGAGINTGYAMVGNSGSSDRSDYTALGDTVNAAFRLESCTKQLGKDIAVGETTYKYLTQLGAQDAFEQHTVSLKGYDTPTVTYGGTYADLNAFLKTKGKNSR</sequence>
<accession>A0ABX2D4Z1</accession>
<dbReference type="InterPro" id="IPR000253">
    <property type="entry name" value="FHA_dom"/>
</dbReference>
<dbReference type="PROSITE" id="PS50125">
    <property type="entry name" value="GUANYLATE_CYCLASE_2"/>
    <property type="match status" value="1"/>
</dbReference>
<dbReference type="SUPFAM" id="SSF49879">
    <property type="entry name" value="SMAD/FHA domain"/>
    <property type="match status" value="1"/>
</dbReference>
<evidence type="ECO:0000259" key="3">
    <source>
        <dbReference type="PROSITE" id="PS50125"/>
    </source>
</evidence>
<dbReference type="Gene3D" id="3.30.70.1230">
    <property type="entry name" value="Nucleotide cyclase"/>
    <property type="match status" value="1"/>
</dbReference>
<dbReference type="EMBL" id="SRRZ01000146">
    <property type="protein sequence ID" value="NQE37702.1"/>
    <property type="molecule type" value="Genomic_DNA"/>
</dbReference>
<dbReference type="SMART" id="SM00240">
    <property type="entry name" value="FHA"/>
    <property type="match status" value="1"/>
</dbReference>
<dbReference type="SMART" id="SM00044">
    <property type="entry name" value="CYCc"/>
    <property type="match status" value="1"/>
</dbReference>
<keyword evidence="5" id="KW-1185">Reference proteome</keyword>
<dbReference type="EC" id="4.6.1.1" evidence="4"/>
<dbReference type="Pfam" id="PF00211">
    <property type="entry name" value="Guanylate_cyc"/>
    <property type="match status" value="1"/>
</dbReference>
<dbReference type="InterPro" id="IPR029787">
    <property type="entry name" value="Nucleotide_cyclase"/>
</dbReference>
<proteinExistence type="inferred from homology"/>
<evidence type="ECO:0000259" key="2">
    <source>
        <dbReference type="PROSITE" id="PS50006"/>
    </source>
</evidence>
<dbReference type="PANTHER" id="PTHR43081:SF1">
    <property type="entry name" value="ADENYLATE CYCLASE, TERMINAL-DIFFERENTIATION SPECIFIC"/>
    <property type="match status" value="1"/>
</dbReference>
<gene>
    <name evidence="4" type="primary">cyaB_4</name>
    <name evidence="4" type="ORF">E5S67_05477</name>
</gene>
<dbReference type="Proteomes" id="UP000702425">
    <property type="component" value="Unassembled WGS sequence"/>
</dbReference>
<feature type="domain" description="FHA" evidence="2">
    <location>
        <begin position="29"/>
        <end position="79"/>
    </location>
</feature>
<protein>
    <submittedName>
        <fullName evidence="4">Adenylate cyclase 2</fullName>
        <ecNumber evidence="4">4.6.1.1</ecNumber>
    </submittedName>
</protein>
<dbReference type="PROSITE" id="PS50006">
    <property type="entry name" value="FHA_DOMAIN"/>
    <property type="match status" value="1"/>
</dbReference>
<dbReference type="InterPro" id="IPR008984">
    <property type="entry name" value="SMAD_FHA_dom_sf"/>
</dbReference>
<dbReference type="InterPro" id="IPR050697">
    <property type="entry name" value="Adenylyl/Guanylyl_Cyclase_3/4"/>
</dbReference>
<dbReference type="InterPro" id="IPR001054">
    <property type="entry name" value="A/G_cyclase"/>
</dbReference>
<evidence type="ECO:0000313" key="5">
    <source>
        <dbReference type="Proteomes" id="UP000702425"/>
    </source>
</evidence>
<evidence type="ECO:0000313" key="4">
    <source>
        <dbReference type="EMBL" id="NQE37702.1"/>
    </source>
</evidence>
<name>A0ABX2D4Z1_9CYAN</name>